<dbReference type="EMBL" id="JAUHJR010000011">
    <property type="protein sequence ID" value="MDN4163342.1"/>
    <property type="molecule type" value="Genomic_DNA"/>
</dbReference>
<evidence type="ECO:0000256" key="1">
    <source>
        <dbReference type="SAM" id="MobiDB-lite"/>
    </source>
</evidence>
<organism evidence="2 3">
    <name type="scientific">Nocardioides abyssi</name>
    <dbReference type="NCBI Taxonomy" id="3058370"/>
    <lineage>
        <taxon>Bacteria</taxon>
        <taxon>Bacillati</taxon>
        <taxon>Actinomycetota</taxon>
        <taxon>Actinomycetes</taxon>
        <taxon>Propionibacteriales</taxon>
        <taxon>Nocardioidaceae</taxon>
        <taxon>Nocardioides</taxon>
    </lineage>
</organism>
<accession>A0ABT8EYS6</accession>
<dbReference type="Proteomes" id="UP001168537">
    <property type="component" value="Unassembled WGS sequence"/>
</dbReference>
<evidence type="ECO:0000313" key="2">
    <source>
        <dbReference type="EMBL" id="MDN4163342.1"/>
    </source>
</evidence>
<gene>
    <name evidence="2" type="ORF">QWY29_18365</name>
</gene>
<proteinExistence type="predicted"/>
<reference evidence="2" key="1">
    <citation type="submission" date="2023-06" db="EMBL/GenBank/DDBJ databases">
        <title>Draft genome sequence of Nocardioides sp. SOB72.</title>
        <authorList>
            <person name="Zhang G."/>
        </authorList>
    </citation>
    <scope>NUCLEOTIDE SEQUENCE</scope>
    <source>
        <strain evidence="2">SOB72</strain>
    </source>
</reference>
<keyword evidence="3" id="KW-1185">Reference proteome</keyword>
<sequence length="340" mass="38085">MTPERPPVTWPVRVGTPGGPTRWQARTPAWRSSSRGLYVPAEVDGTVPEQRIVEAAAVLPEHGGVTGWGALRWAGAKWFDGRGLDGRLVRPVTLVTSCDDIRPQRGIDVSAERLDPRDLVDLDGVRMTSPARAVCFEMRYMPTLELAVVHLDMAARDDVVSIEEMREYAARHRGWTGIPQCRAAIPFASENSWSSGEVLMRLLWTHRAGLPRPLSNVPVFDLAGRHIGTPDLFDPVVGVVGEYDGALHLAGAKRSRDLDREELFRSHGLEYVVMLGHDGRDPRPFLARLTRAYERAVHRPPAPRSWTLARPSYWPDTSTVAARRALPEELRQRWLRPWAA</sequence>
<feature type="region of interest" description="Disordered" evidence="1">
    <location>
        <begin position="1"/>
        <end position="26"/>
    </location>
</feature>
<name>A0ABT8EYS6_9ACTN</name>
<protein>
    <submittedName>
        <fullName evidence="2">Uncharacterized protein</fullName>
    </submittedName>
</protein>
<dbReference type="RefSeq" id="WP_300962632.1">
    <property type="nucleotide sequence ID" value="NZ_JAUHJR010000011.1"/>
</dbReference>
<comment type="caution">
    <text evidence="2">The sequence shown here is derived from an EMBL/GenBank/DDBJ whole genome shotgun (WGS) entry which is preliminary data.</text>
</comment>
<evidence type="ECO:0000313" key="3">
    <source>
        <dbReference type="Proteomes" id="UP001168537"/>
    </source>
</evidence>